<sequence>MPPRVLEWRLRVAASSKDDPVLSAVPFSAKGAQTPPLSWGDIMDSESSEFTLLFDQQLLAEGDEIKGDEEEDREMLAHLLRELPALPTCIAEMKCSWDKPFSHRVPVKGYSSLDVSEMEGLGLSNPPTVEQSVAHHLYSNRLATLSSVSPSPPGKMERFTASMYQKIYKSSAQVVRALNVKLLFMAYQAEFLEELGMQLDAAESSFSHPRQSKRKWIISPSDSPSLAKGGCGWQRLSSSFGESPGNSHCIGTCCCKQVGKFFTPIRNESVFGAGP</sequence>
<protein>
    <submittedName>
        <fullName evidence="1">Putative GAG protein</fullName>
    </submittedName>
</protein>
<gene>
    <name evidence="1" type="ORF">ROHU_025229</name>
</gene>
<proteinExistence type="predicted"/>
<evidence type="ECO:0000313" key="2">
    <source>
        <dbReference type="Proteomes" id="UP000290572"/>
    </source>
</evidence>
<accession>A0A498MGG9</accession>
<name>A0A498MGG9_LABRO</name>
<dbReference type="AlphaFoldDB" id="A0A498MGG9"/>
<reference evidence="1 2" key="1">
    <citation type="submission" date="2018-03" db="EMBL/GenBank/DDBJ databases">
        <title>Draft genome sequence of Rohu Carp (Labeo rohita).</title>
        <authorList>
            <person name="Das P."/>
            <person name="Kushwaha B."/>
            <person name="Joshi C.G."/>
            <person name="Kumar D."/>
            <person name="Nagpure N.S."/>
            <person name="Sahoo L."/>
            <person name="Das S.P."/>
            <person name="Bit A."/>
            <person name="Patnaik S."/>
            <person name="Meher P.K."/>
            <person name="Jayasankar P."/>
            <person name="Koringa P.G."/>
            <person name="Patel N.V."/>
            <person name="Hinsu A.T."/>
            <person name="Kumar R."/>
            <person name="Pandey M."/>
            <person name="Agarwal S."/>
            <person name="Srivastava S."/>
            <person name="Singh M."/>
            <person name="Iquebal M.A."/>
            <person name="Jaiswal S."/>
            <person name="Angadi U.B."/>
            <person name="Kumar N."/>
            <person name="Raza M."/>
            <person name="Shah T.M."/>
            <person name="Rai A."/>
            <person name="Jena J.K."/>
        </authorList>
    </citation>
    <scope>NUCLEOTIDE SEQUENCE [LARGE SCALE GENOMIC DNA]</scope>
    <source>
        <strain evidence="1">DASCIFA01</strain>
        <tissue evidence="1">Testis</tissue>
    </source>
</reference>
<dbReference type="EMBL" id="QBIY01012649">
    <property type="protein sequence ID" value="RXN20191.1"/>
    <property type="molecule type" value="Genomic_DNA"/>
</dbReference>
<organism evidence="1 2">
    <name type="scientific">Labeo rohita</name>
    <name type="common">Indian major carp</name>
    <name type="synonym">Cyprinus rohita</name>
    <dbReference type="NCBI Taxonomy" id="84645"/>
    <lineage>
        <taxon>Eukaryota</taxon>
        <taxon>Metazoa</taxon>
        <taxon>Chordata</taxon>
        <taxon>Craniata</taxon>
        <taxon>Vertebrata</taxon>
        <taxon>Euteleostomi</taxon>
        <taxon>Actinopterygii</taxon>
        <taxon>Neopterygii</taxon>
        <taxon>Teleostei</taxon>
        <taxon>Ostariophysi</taxon>
        <taxon>Cypriniformes</taxon>
        <taxon>Cyprinidae</taxon>
        <taxon>Labeoninae</taxon>
        <taxon>Labeonini</taxon>
        <taxon>Labeo</taxon>
    </lineage>
</organism>
<keyword evidence="2" id="KW-1185">Reference proteome</keyword>
<dbReference type="Proteomes" id="UP000290572">
    <property type="component" value="Unassembled WGS sequence"/>
</dbReference>
<evidence type="ECO:0000313" key="1">
    <source>
        <dbReference type="EMBL" id="RXN20191.1"/>
    </source>
</evidence>
<comment type="caution">
    <text evidence="1">The sequence shown here is derived from an EMBL/GenBank/DDBJ whole genome shotgun (WGS) entry which is preliminary data.</text>
</comment>